<evidence type="ECO:0000256" key="1">
    <source>
        <dbReference type="SAM" id="MobiDB-lite"/>
    </source>
</evidence>
<evidence type="ECO:0000313" key="2">
    <source>
        <dbReference type="EMBL" id="MFC4997450.1"/>
    </source>
</evidence>
<comment type="caution">
    <text evidence="2">The sequence shown here is derived from an EMBL/GenBank/DDBJ whole genome shotgun (WGS) entry which is preliminary data.</text>
</comment>
<feature type="region of interest" description="Disordered" evidence="1">
    <location>
        <begin position="62"/>
        <end position="83"/>
    </location>
</feature>
<dbReference type="Proteomes" id="UP001595912">
    <property type="component" value="Unassembled WGS sequence"/>
</dbReference>
<accession>A0ABV9VM51</accession>
<keyword evidence="3" id="KW-1185">Reference proteome</keyword>
<reference evidence="3" key="1">
    <citation type="journal article" date="2019" name="Int. J. Syst. Evol. Microbiol.">
        <title>The Global Catalogue of Microorganisms (GCM) 10K type strain sequencing project: providing services to taxonomists for standard genome sequencing and annotation.</title>
        <authorList>
            <consortium name="The Broad Institute Genomics Platform"/>
            <consortium name="The Broad Institute Genome Sequencing Center for Infectious Disease"/>
            <person name="Wu L."/>
            <person name="Ma J."/>
        </authorList>
    </citation>
    <scope>NUCLEOTIDE SEQUENCE [LARGE SCALE GENOMIC DNA]</scope>
    <source>
        <strain evidence="3">CGMCC 4.7152</strain>
    </source>
</reference>
<dbReference type="RefSeq" id="WP_380113680.1">
    <property type="nucleotide sequence ID" value="NZ_JBHSIU010000010.1"/>
</dbReference>
<gene>
    <name evidence="2" type="ORF">ACFPIJ_06400</name>
</gene>
<feature type="compositionally biased region" description="Low complexity" evidence="1">
    <location>
        <begin position="62"/>
        <end position="71"/>
    </location>
</feature>
<sequence>MTDDPLVTALLRRMVELRPASDPLHGFARTVLSGEATLRAAAGHPAFTEAFTEAATDAAAQAATEARTDAAALRRRAADQEGG</sequence>
<evidence type="ECO:0000313" key="3">
    <source>
        <dbReference type="Proteomes" id="UP001595912"/>
    </source>
</evidence>
<dbReference type="EMBL" id="JBHSIU010000010">
    <property type="protein sequence ID" value="MFC4997450.1"/>
    <property type="molecule type" value="Genomic_DNA"/>
</dbReference>
<organism evidence="2 3">
    <name type="scientific">Dactylosporangium cerinum</name>
    <dbReference type="NCBI Taxonomy" id="1434730"/>
    <lineage>
        <taxon>Bacteria</taxon>
        <taxon>Bacillati</taxon>
        <taxon>Actinomycetota</taxon>
        <taxon>Actinomycetes</taxon>
        <taxon>Micromonosporales</taxon>
        <taxon>Micromonosporaceae</taxon>
        <taxon>Dactylosporangium</taxon>
    </lineage>
</organism>
<protein>
    <submittedName>
        <fullName evidence="2">Uncharacterized protein</fullName>
    </submittedName>
</protein>
<name>A0ABV9VM51_9ACTN</name>
<proteinExistence type="predicted"/>